<reference evidence="2 3" key="1">
    <citation type="submission" date="2017-07" db="EMBL/GenBank/DDBJ databases">
        <title>The genome sequence of Paludifilum halophilum highlights mechanisms for microbial adaptation to high salt environemnts.</title>
        <authorList>
            <person name="Belbahri L."/>
        </authorList>
    </citation>
    <scope>NUCLEOTIDE SEQUENCE [LARGE SCALE GENOMIC DNA]</scope>
    <source>
        <strain evidence="2 3">DSM 102817</strain>
    </source>
</reference>
<feature type="transmembrane region" description="Helical" evidence="1">
    <location>
        <begin position="49"/>
        <end position="67"/>
    </location>
</feature>
<dbReference type="RefSeq" id="WP_094264061.1">
    <property type="nucleotide sequence ID" value="NZ_NOWF01000004.1"/>
</dbReference>
<dbReference type="Proteomes" id="UP000215459">
    <property type="component" value="Unassembled WGS sequence"/>
</dbReference>
<dbReference type="InterPro" id="IPR009526">
    <property type="entry name" value="DUF1146"/>
</dbReference>
<evidence type="ECO:0008006" key="4">
    <source>
        <dbReference type="Google" id="ProtNLM"/>
    </source>
</evidence>
<evidence type="ECO:0000313" key="2">
    <source>
        <dbReference type="EMBL" id="OYD08026.1"/>
    </source>
</evidence>
<proteinExistence type="predicted"/>
<evidence type="ECO:0000256" key="1">
    <source>
        <dbReference type="SAM" id="Phobius"/>
    </source>
</evidence>
<name>A0A235B6V5_9BACL</name>
<keyword evidence="1" id="KW-0812">Transmembrane</keyword>
<accession>A0A235B6V5</accession>
<comment type="caution">
    <text evidence="2">The sequence shown here is derived from an EMBL/GenBank/DDBJ whole genome shotgun (WGS) entry which is preliminary data.</text>
</comment>
<dbReference type="AlphaFoldDB" id="A0A235B6V5"/>
<dbReference type="EMBL" id="NOWF01000004">
    <property type="protein sequence ID" value="OYD08026.1"/>
    <property type="molecule type" value="Genomic_DNA"/>
</dbReference>
<protein>
    <recommendedName>
        <fullName evidence="4">DUF1146 domain-containing protein</fullName>
    </recommendedName>
</protein>
<evidence type="ECO:0000313" key="3">
    <source>
        <dbReference type="Proteomes" id="UP000215459"/>
    </source>
</evidence>
<organism evidence="2 3">
    <name type="scientific">Paludifilum halophilum</name>
    <dbReference type="NCBI Taxonomy" id="1642702"/>
    <lineage>
        <taxon>Bacteria</taxon>
        <taxon>Bacillati</taxon>
        <taxon>Bacillota</taxon>
        <taxon>Bacilli</taxon>
        <taxon>Bacillales</taxon>
        <taxon>Thermoactinomycetaceae</taxon>
        <taxon>Paludifilum</taxon>
    </lineage>
</organism>
<feature type="transmembrane region" description="Helical" evidence="1">
    <location>
        <begin position="7"/>
        <end position="29"/>
    </location>
</feature>
<dbReference type="OrthoDB" id="1651016at2"/>
<keyword evidence="3" id="KW-1185">Reference proteome</keyword>
<gene>
    <name evidence="2" type="ORF">CHM34_07885</name>
</gene>
<sequence length="81" mass="8952">MDEATGFFGVTALINILLSLASIGFSWWVLTNLRLDLFLKEPKGAQAKALYIILSIVLGHSLASFLIDYTSWSRMVGQLFG</sequence>
<dbReference type="Pfam" id="PF06612">
    <property type="entry name" value="DUF1146"/>
    <property type="match status" value="1"/>
</dbReference>
<keyword evidence="1" id="KW-1133">Transmembrane helix</keyword>
<keyword evidence="1" id="KW-0472">Membrane</keyword>